<keyword evidence="4 6" id="KW-0862">Zinc</keyword>
<gene>
    <name evidence="9" type="ORF">A4R43_41795</name>
</gene>
<dbReference type="EMBL" id="CP015163">
    <property type="protein sequence ID" value="AXB48171.1"/>
    <property type="molecule type" value="Genomic_DNA"/>
</dbReference>
<comment type="similarity">
    <text evidence="6">Belongs to the peptidase M48 family.</text>
</comment>
<keyword evidence="7" id="KW-0812">Transmembrane</keyword>
<dbReference type="GO" id="GO:0004222">
    <property type="term" value="F:metalloendopeptidase activity"/>
    <property type="evidence" value="ECO:0007669"/>
    <property type="project" value="InterPro"/>
</dbReference>
<evidence type="ECO:0000313" key="10">
    <source>
        <dbReference type="Proteomes" id="UP000250434"/>
    </source>
</evidence>
<dbReference type="GO" id="GO:0046872">
    <property type="term" value="F:metal ion binding"/>
    <property type="evidence" value="ECO:0007669"/>
    <property type="project" value="UniProtKB-KW"/>
</dbReference>
<keyword evidence="2" id="KW-0479">Metal-binding</keyword>
<sequence length="304" mass="32530">MSAVAHLAVTLVLCLLWVPPLLGARWASQSPGAAVVAWQLLLGTGVLCVVGLLAALGLAPYDRPMLPALGEFTEDLGTGLPPEMTVARLCWLVAAVVMVVLVPVTVVASTVGVLRVRRRQRDLLALLGRTDPAAPGAVVVDHPVPMAYCVPGLRPRIVVSSGTLAMLDRGQLAAVLGHERAHARERHDLVLVPFTALRRVLPNSRYAKEISATVALLLEMRADDRACRAHTRGCLQAALRRFRDGGFTTPAGALGIDDDHGDITARLDRIAQPRRRQLLPARWIALTATTALASTPISLFVWPG</sequence>
<keyword evidence="10" id="KW-1185">Reference proteome</keyword>
<evidence type="ECO:0000256" key="4">
    <source>
        <dbReference type="ARBA" id="ARBA00022833"/>
    </source>
</evidence>
<keyword evidence="3 6" id="KW-0378">Hydrolase</keyword>
<feature type="transmembrane region" description="Helical" evidence="7">
    <location>
        <begin position="6"/>
        <end position="24"/>
    </location>
</feature>
<dbReference type="CDD" id="cd07326">
    <property type="entry name" value="M56_BlaR1_MecR1_like"/>
    <property type="match status" value="1"/>
</dbReference>
<comment type="cofactor">
    <cofactor evidence="6">
        <name>Zn(2+)</name>
        <dbReference type="ChEBI" id="CHEBI:29105"/>
    </cofactor>
    <text evidence="6">Binds 1 zinc ion per subunit.</text>
</comment>
<keyword evidence="5 6" id="KW-0482">Metalloprotease</keyword>
<dbReference type="AlphaFoldDB" id="A0A344LJE7"/>
<organism evidence="9 10">
    <name type="scientific">Amycolatopsis albispora</name>
    <dbReference type="NCBI Taxonomy" id="1804986"/>
    <lineage>
        <taxon>Bacteria</taxon>
        <taxon>Bacillati</taxon>
        <taxon>Actinomycetota</taxon>
        <taxon>Actinomycetes</taxon>
        <taxon>Pseudonocardiales</taxon>
        <taxon>Pseudonocardiaceae</taxon>
        <taxon>Amycolatopsis</taxon>
    </lineage>
</organism>
<dbReference type="RefSeq" id="WP_113697242.1">
    <property type="nucleotide sequence ID" value="NZ_CP015163.1"/>
</dbReference>
<feature type="transmembrane region" description="Helical" evidence="7">
    <location>
        <begin position="91"/>
        <end position="114"/>
    </location>
</feature>
<dbReference type="KEGG" id="aab:A4R43_41795"/>
<evidence type="ECO:0000256" key="7">
    <source>
        <dbReference type="SAM" id="Phobius"/>
    </source>
</evidence>
<evidence type="ECO:0000256" key="2">
    <source>
        <dbReference type="ARBA" id="ARBA00022723"/>
    </source>
</evidence>
<feature type="domain" description="Peptidase M48" evidence="8">
    <location>
        <begin position="116"/>
        <end position="192"/>
    </location>
</feature>
<dbReference type="GO" id="GO:0006508">
    <property type="term" value="P:proteolysis"/>
    <property type="evidence" value="ECO:0007669"/>
    <property type="project" value="UniProtKB-KW"/>
</dbReference>
<proteinExistence type="inferred from homology"/>
<keyword evidence="7" id="KW-0472">Membrane</keyword>
<dbReference type="PANTHER" id="PTHR34978:SF3">
    <property type="entry name" value="SLR0241 PROTEIN"/>
    <property type="match status" value="1"/>
</dbReference>
<protein>
    <recommendedName>
        <fullName evidence="8">Peptidase M48 domain-containing protein</fullName>
    </recommendedName>
</protein>
<evidence type="ECO:0000256" key="3">
    <source>
        <dbReference type="ARBA" id="ARBA00022801"/>
    </source>
</evidence>
<dbReference type="Proteomes" id="UP000250434">
    <property type="component" value="Chromosome"/>
</dbReference>
<feature type="transmembrane region" description="Helical" evidence="7">
    <location>
        <begin position="36"/>
        <end position="59"/>
    </location>
</feature>
<dbReference type="InterPro" id="IPR052173">
    <property type="entry name" value="Beta-lactam_resp_regulator"/>
</dbReference>
<dbReference type="Gene3D" id="3.30.2010.10">
    <property type="entry name" value="Metalloproteases ('zincins'), catalytic domain"/>
    <property type="match status" value="1"/>
</dbReference>
<dbReference type="OrthoDB" id="9785340at2"/>
<feature type="transmembrane region" description="Helical" evidence="7">
    <location>
        <begin position="283"/>
        <end position="302"/>
    </location>
</feature>
<evidence type="ECO:0000313" key="9">
    <source>
        <dbReference type="EMBL" id="AXB48171.1"/>
    </source>
</evidence>
<dbReference type="PANTHER" id="PTHR34978">
    <property type="entry name" value="POSSIBLE SENSOR-TRANSDUCER PROTEIN BLAR"/>
    <property type="match status" value="1"/>
</dbReference>
<evidence type="ECO:0000256" key="1">
    <source>
        <dbReference type="ARBA" id="ARBA00022670"/>
    </source>
</evidence>
<evidence type="ECO:0000259" key="8">
    <source>
        <dbReference type="Pfam" id="PF01435"/>
    </source>
</evidence>
<dbReference type="Pfam" id="PF01435">
    <property type="entry name" value="Peptidase_M48"/>
    <property type="match status" value="1"/>
</dbReference>
<dbReference type="InterPro" id="IPR001915">
    <property type="entry name" value="Peptidase_M48"/>
</dbReference>
<accession>A0A344LJE7</accession>
<evidence type="ECO:0000256" key="5">
    <source>
        <dbReference type="ARBA" id="ARBA00023049"/>
    </source>
</evidence>
<keyword evidence="7" id="KW-1133">Transmembrane helix</keyword>
<keyword evidence="1 6" id="KW-0645">Protease</keyword>
<name>A0A344LJE7_9PSEU</name>
<reference evidence="9 10" key="1">
    <citation type="submission" date="2016-04" db="EMBL/GenBank/DDBJ databases">
        <title>Complete genome sequence and analysis of deep-sea sediment isolate, Amycolatopsis sp. WP1.</title>
        <authorList>
            <person name="Wang H."/>
            <person name="Chen S."/>
            <person name="Wu Q."/>
        </authorList>
    </citation>
    <scope>NUCLEOTIDE SEQUENCE [LARGE SCALE GENOMIC DNA]</scope>
    <source>
        <strain evidence="9 10">WP1</strain>
    </source>
</reference>
<evidence type="ECO:0000256" key="6">
    <source>
        <dbReference type="RuleBase" id="RU003983"/>
    </source>
</evidence>